<dbReference type="Proteomes" id="UP000789860">
    <property type="component" value="Unassembled WGS sequence"/>
</dbReference>
<evidence type="ECO:0000313" key="1">
    <source>
        <dbReference type="EMBL" id="CAG8557232.1"/>
    </source>
</evidence>
<organism evidence="1 2">
    <name type="scientific">Scutellospora calospora</name>
    <dbReference type="NCBI Taxonomy" id="85575"/>
    <lineage>
        <taxon>Eukaryota</taxon>
        <taxon>Fungi</taxon>
        <taxon>Fungi incertae sedis</taxon>
        <taxon>Mucoromycota</taxon>
        <taxon>Glomeromycotina</taxon>
        <taxon>Glomeromycetes</taxon>
        <taxon>Diversisporales</taxon>
        <taxon>Gigasporaceae</taxon>
        <taxon>Scutellospora</taxon>
    </lineage>
</organism>
<feature type="non-terminal residue" evidence="1">
    <location>
        <position position="107"/>
    </location>
</feature>
<sequence length="107" mass="11947">TIVGAHDEDVNMGGFISKYGRSHGTGSGVTSKSKYQQDSYLIDDEESYFDDDSYLKDDDDSYLINEDVISLFHIRTGKPALYSHPILLDDGSQEVCCRKNGSNENNK</sequence>
<reference evidence="1" key="1">
    <citation type="submission" date="2021-06" db="EMBL/GenBank/DDBJ databases">
        <authorList>
            <person name="Kallberg Y."/>
            <person name="Tangrot J."/>
            <person name="Rosling A."/>
        </authorList>
    </citation>
    <scope>NUCLEOTIDE SEQUENCE</scope>
    <source>
        <strain evidence="1">AU212A</strain>
    </source>
</reference>
<evidence type="ECO:0000313" key="2">
    <source>
        <dbReference type="Proteomes" id="UP000789860"/>
    </source>
</evidence>
<feature type="non-terminal residue" evidence="1">
    <location>
        <position position="1"/>
    </location>
</feature>
<keyword evidence="2" id="KW-1185">Reference proteome</keyword>
<gene>
    <name evidence="1" type="ORF">SCALOS_LOCUS5385</name>
</gene>
<accession>A0ACA9LXL2</accession>
<protein>
    <submittedName>
        <fullName evidence="1">8524_t:CDS:1</fullName>
    </submittedName>
</protein>
<proteinExistence type="predicted"/>
<comment type="caution">
    <text evidence="1">The sequence shown here is derived from an EMBL/GenBank/DDBJ whole genome shotgun (WGS) entry which is preliminary data.</text>
</comment>
<dbReference type="EMBL" id="CAJVPM010008678">
    <property type="protein sequence ID" value="CAG8557232.1"/>
    <property type="molecule type" value="Genomic_DNA"/>
</dbReference>
<name>A0ACA9LXL2_9GLOM</name>